<evidence type="ECO:0000313" key="2">
    <source>
        <dbReference type="EMBL" id="GKT31600.1"/>
    </source>
</evidence>
<feature type="region of interest" description="Disordered" evidence="1">
    <location>
        <begin position="155"/>
        <end position="178"/>
    </location>
</feature>
<dbReference type="Proteomes" id="UP001057375">
    <property type="component" value="Unassembled WGS sequence"/>
</dbReference>
<evidence type="ECO:0000256" key="1">
    <source>
        <dbReference type="SAM" id="MobiDB-lite"/>
    </source>
</evidence>
<reference evidence="2" key="1">
    <citation type="submission" date="2022-03" db="EMBL/GenBank/DDBJ databases">
        <title>Draft genome sequence of Aduncisulcus paluster, a free-living microaerophilic Fornicata.</title>
        <authorList>
            <person name="Yuyama I."/>
            <person name="Kume K."/>
            <person name="Tamura T."/>
            <person name="Inagaki Y."/>
            <person name="Hashimoto T."/>
        </authorList>
    </citation>
    <scope>NUCLEOTIDE SEQUENCE</scope>
    <source>
        <strain evidence="2">NY0171</strain>
    </source>
</reference>
<name>A0ABQ5KL04_9EUKA</name>
<sequence length="178" mass="20489">MEANKGRIPLHLKQGLHQYEPEIKGIVREAEESGERGNGFIEVGIHEEEVQDLTLRFISNYGPGWLGIGGRFSSISCRNAEGQKKRISDMLERQLQYAKNMDLTRGSKKDLLIKKKKQIRKKHMIEKKKRDITPETDEEIKKKVVLLEQLEKAINREAKGKKKRSKRGKKKSSKGMGH</sequence>
<evidence type="ECO:0000313" key="3">
    <source>
        <dbReference type="Proteomes" id="UP001057375"/>
    </source>
</evidence>
<feature type="compositionally biased region" description="Basic residues" evidence="1">
    <location>
        <begin position="159"/>
        <end position="178"/>
    </location>
</feature>
<comment type="caution">
    <text evidence="2">The sequence shown here is derived from an EMBL/GenBank/DDBJ whole genome shotgun (WGS) entry which is preliminary data.</text>
</comment>
<accession>A0ABQ5KL04</accession>
<gene>
    <name evidence="2" type="ORF">ADUPG1_005997</name>
</gene>
<dbReference type="EMBL" id="BQXS01009704">
    <property type="protein sequence ID" value="GKT31600.1"/>
    <property type="molecule type" value="Genomic_DNA"/>
</dbReference>
<keyword evidence="3" id="KW-1185">Reference proteome</keyword>
<organism evidence="2 3">
    <name type="scientific">Aduncisulcus paluster</name>
    <dbReference type="NCBI Taxonomy" id="2918883"/>
    <lineage>
        <taxon>Eukaryota</taxon>
        <taxon>Metamonada</taxon>
        <taxon>Carpediemonas-like organisms</taxon>
        <taxon>Aduncisulcus</taxon>
    </lineage>
</organism>
<protein>
    <submittedName>
        <fullName evidence="2">Uncharacterized protein</fullName>
    </submittedName>
</protein>
<proteinExistence type="predicted"/>